<feature type="domain" description="RapZ C-terminal" evidence="1">
    <location>
        <begin position="18"/>
        <end position="132"/>
    </location>
</feature>
<dbReference type="Proteomes" id="UP000037020">
    <property type="component" value="Unassembled WGS sequence"/>
</dbReference>
<sequence>MADARRQTLGRTVGGADEVELVSFGFLHGPAPEADLVIDMREHFRDPHVNPELRQLTAEHELVTRTVFATPGVPELARAILAAVDSFRAGPSAGPVRVAVGCAGGRHRSAAMVNHLAMHYGAGVTVEHRDIHRAVVER</sequence>
<dbReference type="InterPro" id="IPR053931">
    <property type="entry name" value="RapZ_C"/>
</dbReference>
<dbReference type="SUPFAM" id="SSF52799">
    <property type="entry name" value="(Phosphotyrosine protein) phosphatases II"/>
    <property type="match status" value="1"/>
</dbReference>
<proteinExistence type="predicted"/>
<name>A0ABR5IYH6_9ACTN</name>
<dbReference type="Pfam" id="PF22740">
    <property type="entry name" value="PapZ_C"/>
    <property type="match status" value="1"/>
</dbReference>
<keyword evidence="3" id="KW-1185">Reference proteome</keyword>
<accession>A0ABR5IYH6</accession>
<evidence type="ECO:0000313" key="2">
    <source>
        <dbReference type="EMBL" id="KOG85976.1"/>
    </source>
</evidence>
<dbReference type="InterPro" id="IPR005337">
    <property type="entry name" value="RapZ-like"/>
</dbReference>
<evidence type="ECO:0000259" key="1">
    <source>
        <dbReference type="Pfam" id="PF22740"/>
    </source>
</evidence>
<protein>
    <submittedName>
        <fullName evidence="2">ATPase</fullName>
    </submittedName>
</protein>
<reference evidence="2 3" key="1">
    <citation type="submission" date="2015-07" db="EMBL/GenBank/DDBJ databases">
        <authorList>
            <person name="Ju K.-S."/>
            <person name="Doroghazi J.R."/>
            <person name="Metcalf W.W."/>
        </authorList>
    </citation>
    <scope>NUCLEOTIDE SEQUENCE [LARGE SCALE GENOMIC DNA]</scope>
    <source>
        <strain evidence="2 3">NRRL B-3589</strain>
    </source>
</reference>
<dbReference type="PANTHER" id="PTHR30448">
    <property type="entry name" value="RNASE ADAPTER PROTEIN RAPZ"/>
    <property type="match status" value="1"/>
</dbReference>
<dbReference type="EMBL" id="LGUT01003093">
    <property type="protein sequence ID" value="KOG85976.1"/>
    <property type="molecule type" value="Genomic_DNA"/>
</dbReference>
<dbReference type="PANTHER" id="PTHR30448:SF0">
    <property type="entry name" value="RNASE ADAPTER PROTEIN RAPZ"/>
    <property type="match status" value="1"/>
</dbReference>
<comment type="caution">
    <text evidence="2">The sequence shown here is derived from an EMBL/GenBank/DDBJ whole genome shotgun (WGS) entry which is preliminary data.</text>
</comment>
<dbReference type="InterPro" id="IPR029021">
    <property type="entry name" value="Prot-tyrosine_phosphatase-like"/>
</dbReference>
<organism evidence="2 3">
    <name type="scientific">Streptomyces varsoviensis</name>
    <dbReference type="NCBI Taxonomy" id="67373"/>
    <lineage>
        <taxon>Bacteria</taxon>
        <taxon>Bacillati</taxon>
        <taxon>Actinomycetota</taxon>
        <taxon>Actinomycetes</taxon>
        <taxon>Kitasatosporales</taxon>
        <taxon>Streptomycetaceae</taxon>
        <taxon>Streptomyces</taxon>
    </lineage>
</organism>
<gene>
    <name evidence="2" type="ORF">ADK38_33665</name>
</gene>
<evidence type="ECO:0000313" key="3">
    <source>
        <dbReference type="Proteomes" id="UP000037020"/>
    </source>
</evidence>